<protein>
    <submittedName>
        <fullName evidence="5">RHS repeat protein</fullName>
    </submittedName>
</protein>
<feature type="domain" description="Teneurin-like YD-shell" evidence="4">
    <location>
        <begin position="960"/>
        <end position="1254"/>
    </location>
</feature>
<evidence type="ECO:0000313" key="6">
    <source>
        <dbReference type="Proteomes" id="UP000253769"/>
    </source>
</evidence>
<feature type="signal peptide" evidence="3">
    <location>
        <begin position="1"/>
        <end position="24"/>
    </location>
</feature>
<evidence type="ECO:0000259" key="4">
    <source>
        <dbReference type="Pfam" id="PF25023"/>
    </source>
</evidence>
<dbReference type="Proteomes" id="UP000253769">
    <property type="component" value="Unassembled WGS sequence"/>
</dbReference>
<dbReference type="PRINTS" id="PR00394">
    <property type="entry name" value="RHSPROTEIN"/>
</dbReference>
<dbReference type="InterPro" id="IPR031325">
    <property type="entry name" value="RHS_repeat"/>
</dbReference>
<dbReference type="Pfam" id="PF05593">
    <property type="entry name" value="RHS_repeat"/>
    <property type="match status" value="4"/>
</dbReference>
<evidence type="ECO:0000256" key="3">
    <source>
        <dbReference type="SAM" id="SignalP"/>
    </source>
</evidence>
<keyword evidence="6" id="KW-1185">Reference proteome</keyword>
<dbReference type="Gene3D" id="2.180.10.10">
    <property type="entry name" value="RHS repeat-associated core"/>
    <property type="match status" value="4"/>
</dbReference>
<feature type="region of interest" description="Disordered" evidence="2">
    <location>
        <begin position="1030"/>
        <end position="1086"/>
    </location>
</feature>
<evidence type="ECO:0000256" key="1">
    <source>
        <dbReference type="ARBA" id="ARBA00022737"/>
    </source>
</evidence>
<dbReference type="InterPro" id="IPR006530">
    <property type="entry name" value="YD"/>
</dbReference>
<name>A0A369WMB5_9GAMM</name>
<gene>
    <name evidence="5" type="ORF">DV711_07015</name>
</gene>
<dbReference type="InterPro" id="IPR056823">
    <property type="entry name" value="TEN-like_YD-shell"/>
</dbReference>
<dbReference type="EMBL" id="QQOH01000002">
    <property type="protein sequence ID" value="RDE22353.1"/>
    <property type="molecule type" value="Genomic_DNA"/>
</dbReference>
<dbReference type="NCBIfam" id="TIGR03696">
    <property type="entry name" value="Rhs_assc_core"/>
    <property type="match status" value="1"/>
</dbReference>
<dbReference type="InterPro" id="IPR022385">
    <property type="entry name" value="Rhs_assc_core"/>
</dbReference>
<proteinExistence type="predicted"/>
<comment type="caution">
    <text evidence="5">The sequence shown here is derived from an EMBL/GenBank/DDBJ whole genome shotgun (WGS) entry which is preliminary data.</text>
</comment>
<keyword evidence="1" id="KW-0677">Repeat</keyword>
<dbReference type="RefSeq" id="WP_114694979.1">
    <property type="nucleotide sequence ID" value="NZ_QQOH01000002.1"/>
</dbReference>
<sequence length="1395" mass="158108">MNGCVFNRTAVLLLSLLFSVQVWAVGGVTTDNARPYFATGKLNETFTDLRVKVLGGYVRVTRYWEDGRWVWNRRWSDLEPAWGTTEDLHPSSFRRIDQHYPQVVGGEAIRYENQLTYTIDYRDAEDEYRWQDRRGNQIDYAIERDDNGRILRVPMLRYRDRNGVTVSVERDSDGNITTVRDHHGTPVLTYHWEPATTGGGQRLAKVSDYSGREVQYQYDSEDRLTGVIDPRGETYRYDYATDGQLARFIDPKDQAIQYQFKPASESVIARVEVGDTVCEYTQIRGSELTSRINADGVGDSYAVSYNKETRQFTTTGTDATGVVREWRYDEHGQLVSYSLGGNRQYSTQIVLSDNSLGVDSLVAQYQPSYGITVVDIERDGVAGKHCWTTDSSTVRSQLGGNDLIYVKQRTRTDQLGRKTVTEYDQFKNPIKVTYPDGSTRTRSYDTQLSLLLSETGPRGFTTTYEYDANGNLLTLTEAMGSSEQRITRYEYDPYGQRIKQTTGESSAGNTELAVTQWQYDAYGNVIQTTDPLNHSTQYQQYDALGNAQLTIDAANKSWTQTYDAVGNLLSSANPYGQNEAYSYDKAGNLQTHTDTNTAVTQLTSNADGLPLTVTDASDQQTTLEYDGANRLTALIDANGHRRYRSYDDAGRLASQTDGLGNQTRFSYRDERLDSIHYPTFEQQLDYDSRDRINSTTQQADNLNLLRRFGYDPDGNETQAIDANGNPTQRAYDALNRLISLTDADGGLTRFSYDARDNLTEVTDPEGRITQYTYTLRGQLAEEIKAGANPTSRDYQYDSRGNLIQETNPDNEQVQYRYDDANRLTETRLYAQAGEANPIKVVTYHYNDQDQYTGYSQAAGSAGSGQTADIRAHSETYRYNALNQLTDVTVDFGLFQKSYSYTYHPNGLKQSYTNPEGVTYQYHYNANNQLEAVLIPGVGQLAYSDFDWQQPQTLTLPGGNTIRYQYDPLQRQQSRTLYDAADTTLANAITAYDNESNITAIQREHGDYRFNYDNQYRLTGADYPVSSELPDQEAFGYDGVGNRTQHQTTSASYNDQNQLTEQDSGWNYSYNPNGHTTQKSYSGSEPINGPQTIDYVYNREERLIAVRHDSVTVAEYAYDPYGRRIKKTADGNTTYYFYTDQGLSAEYDATGSLIKEYHFMPGGTWGTNPQFQRTADNTIYYYQNDHLGTPQRLIAASGVVVWEARYEAFGKATIIKETISNNLRFPGQYYDGETGLHQNYFRDYDPSTGRYIQADPIGVLGRTVDPELVFHQNIGKFFLFSERKINHLYDYSIQNPLSNMDPYGLLSCTLKLKKCRVQCARRLGQTSPCWIKCEESYGALSSCKDEPTKKEEPLNMDPEPDPLTPDCTFEKWKAGLCNESNNGGAFNTVESYVICT</sequence>
<evidence type="ECO:0000256" key="2">
    <source>
        <dbReference type="SAM" id="MobiDB-lite"/>
    </source>
</evidence>
<evidence type="ECO:0000313" key="5">
    <source>
        <dbReference type="EMBL" id="RDE22353.1"/>
    </source>
</evidence>
<dbReference type="Pfam" id="PF25023">
    <property type="entry name" value="TEN_YD-shell"/>
    <property type="match status" value="2"/>
</dbReference>
<dbReference type="InterPro" id="IPR050708">
    <property type="entry name" value="T6SS_VgrG/RHS"/>
</dbReference>
<dbReference type="PANTHER" id="PTHR32305">
    <property type="match status" value="1"/>
</dbReference>
<feature type="chain" id="PRO_5016969141" evidence="3">
    <location>
        <begin position="25"/>
        <end position="1395"/>
    </location>
</feature>
<feature type="compositionally biased region" description="Polar residues" evidence="2">
    <location>
        <begin position="1041"/>
        <end position="1086"/>
    </location>
</feature>
<accession>A0A369WMB5</accession>
<dbReference type="PANTHER" id="PTHR32305:SF15">
    <property type="entry name" value="PROTEIN RHSA-RELATED"/>
    <property type="match status" value="1"/>
</dbReference>
<keyword evidence="3" id="KW-0732">Signal</keyword>
<feature type="domain" description="Teneurin-like YD-shell" evidence="4">
    <location>
        <begin position="160"/>
        <end position="593"/>
    </location>
</feature>
<reference evidence="5 6" key="1">
    <citation type="submission" date="2018-07" db="EMBL/GenBank/DDBJ databases">
        <title>Motiliproteus coralliicola sp. nov., a bacterium isolated from Coral.</title>
        <authorList>
            <person name="Wang G."/>
        </authorList>
    </citation>
    <scope>NUCLEOTIDE SEQUENCE [LARGE SCALE GENOMIC DNA]</scope>
    <source>
        <strain evidence="5 6">C34</strain>
    </source>
</reference>
<organism evidence="5 6">
    <name type="scientific">Motiliproteus coralliicola</name>
    <dbReference type="NCBI Taxonomy" id="2283196"/>
    <lineage>
        <taxon>Bacteria</taxon>
        <taxon>Pseudomonadati</taxon>
        <taxon>Pseudomonadota</taxon>
        <taxon>Gammaproteobacteria</taxon>
        <taxon>Oceanospirillales</taxon>
        <taxon>Oceanospirillaceae</taxon>
        <taxon>Motiliproteus</taxon>
    </lineage>
</organism>
<dbReference type="NCBIfam" id="TIGR01643">
    <property type="entry name" value="YD_repeat_2x"/>
    <property type="match status" value="9"/>
</dbReference>